<dbReference type="Proteomes" id="UP000247498">
    <property type="component" value="Unassembled WGS sequence"/>
</dbReference>
<feature type="region of interest" description="Disordered" evidence="1">
    <location>
        <begin position="1"/>
        <end position="132"/>
    </location>
</feature>
<keyword evidence="3" id="KW-1185">Reference proteome</keyword>
<feature type="compositionally biased region" description="Low complexity" evidence="1">
    <location>
        <begin position="1059"/>
        <end position="1081"/>
    </location>
</feature>
<reference evidence="2 3" key="1">
    <citation type="journal article" date="2018" name="Sci. Rep.">
        <title>Raphidocelis subcapitata (=Pseudokirchneriella subcapitata) provides an insight into genome evolution and environmental adaptations in the Sphaeropleales.</title>
        <authorList>
            <person name="Suzuki S."/>
            <person name="Yamaguchi H."/>
            <person name="Nakajima N."/>
            <person name="Kawachi M."/>
        </authorList>
    </citation>
    <scope>NUCLEOTIDE SEQUENCE [LARGE SCALE GENOMIC DNA]</scope>
    <source>
        <strain evidence="2 3">NIES-35</strain>
    </source>
</reference>
<comment type="caution">
    <text evidence="2">The sequence shown here is derived from an EMBL/GenBank/DDBJ whole genome shotgun (WGS) entry which is preliminary data.</text>
</comment>
<evidence type="ECO:0000313" key="2">
    <source>
        <dbReference type="EMBL" id="GBF97017.1"/>
    </source>
</evidence>
<dbReference type="EMBL" id="BDRX01000090">
    <property type="protein sequence ID" value="GBF97017.1"/>
    <property type="molecule type" value="Genomic_DNA"/>
</dbReference>
<name>A0A2V0PIA5_9CHLO</name>
<gene>
    <name evidence="2" type="ORF">Rsub_09814</name>
</gene>
<dbReference type="InterPro" id="IPR052145">
    <property type="entry name" value="Mediator/Homeobox_domain"/>
</dbReference>
<feature type="region of interest" description="Disordered" evidence="1">
    <location>
        <begin position="250"/>
        <end position="272"/>
    </location>
</feature>
<feature type="compositionally biased region" description="Basic and acidic residues" evidence="1">
    <location>
        <begin position="68"/>
        <end position="91"/>
    </location>
</feature>
<feature type="compositionally biased region" description="Low complexity" evidence="1">
    <location>
        <begin position="99"/>
        <end position="119"/>
    </location>
</feature>
<feature type="region of interest" description="Disordered" evidence="1">
    <location>
        <begin position="1249"/>
        <end position="1355"/>
    </location>
</feature>
<evidence type="ECO:0000313" key="3">
    <source>
        <dbReference type="Proteomes" id="UP000247498"/>
    </source>
</evidence>
<dbReference type="PANTHER" id="PTHR24330">
    <property type="entry name" value="HOMEOBOX PROTEIN BARH-LIKE"/>
    <property type="match status" value="1"/>
</dbReference>
<dbReference type="OrthoDB" id="10685041at2759"/>
<feature type="region of interest" description="Disordered" evidence="1">
    <location>
        <begin position="1044"/>
        <end position="1109"/>
    </location>
</feature>
<feature type="compositionally biased region" description="Low complexity" evidence="1">
    <location>
        <begin position="866"/>
        <end position="901"/>
    </location>
</feature>
<feature type="compositionally biased region" description="Low complexity" evidence="1">
    <location>
        <begin position="1"/>
        <end position="19"/>
    </location>
</feature>
<feature type="compositionally biased region" description="Low complexity" evidence="1">
    <location>
        <begin position="1343"/>
        <end position="1355"/>
    </location>
</feature>
<feature type="compositionally biased region" description="Polar residues" evidence="1">
    <location>
        <begin position="1082"/>
        <end position="1091"/>
    </location>
</feature>
<accession>A0A2V0PIA5</accession>
<feature type="region of interest" description="Disordered" evidence="1">
    <location>
        <begin position="197"/>
        <end position="229"/>
    </location>
</feature>
<protein>
    <submittedName>
        <fullName evidence="2">Uncharacterized protein</fullName>
    </submittedName>
</protein>
<organism evidence="2 3">
    <name type="scientific">Raphidocelis subcapitata</name>
    <dbReference type="NCBI Taxonomy" id="307507"/>
    <lineage>
        <taxon>Eukaryota</taxon>
        <taxon>Viridiplantae</taxon>
        <taxon>Chlorophyta</taxon>
        <taxon>core chlorophytes</taxon>
        <taxon>Chlorophyceae</taxon>
        <taxon>CS clade</taxon>
        <taxon>Sphaeropleales</taxon>
        <taxon>Selenastraceae</taxon>
        <taxon>Raphidocelis</taxon>
    </lineage>
</organism>
<evidence type="ECO:0000256" key="1">
    <source>
        <dbReference type="SAM" id="MobiDB-lite"/>
    </source>
</evidence>
<sequence length="1355" mass="143421">MPAAAAALQDAGAAARRLAPPLPLLRRHRASRVATAAAVEGQHGDARAAERWPNTAAERGRGRGRGRSGGDDRRTDDGLEGRQQRYQDQRWRPMHQQRQRQQQQRWRPPGSEPEAAAEAAPPPPPEFWELSNGGVTPHPLFLEHLEGCVRRGSWRAIQIVMSRGSEDGAVREAHARVALAATARALRVAAATALREPAGKRLEEDSSGADNQQHQQQRRRQRQQQQQQPIWVRPWWDRRATVRPISVLFPAAEEGSEEGGEQGSGEDSENAAKLAWAAHEAAAVFLFMRHFARLAAQQGDEPDLVAAAGVLNAFSNAGFFTTPYENPLGPSRRQLWWVLDSILDASLRGLRAGADARSARLVLSAQLAGARVGVSWMSNTTAGRSGPGTAVGACMEALGARGAMALLCAWRARNGTVTRDNAAALYRALEREDAAASARAACPMRAVREVALLANLPLQPPPPTYLTALLGALTAPAGAAALQGVAEAVPPPAGAQPVVLSLGTSAQVELLGALAAQHGWGGAAVRLEDWTRVVTALLQGLLADKALRAADLERVLFALKRLCYVYAYSLPLALSELALECVQRAAPSLSLHHVATACSTLLSLGLKPSEQTLGAVVRSVNARLGELPQSRSWDGKVIASLANGLTALGYNRVWLEGAGAVDLFPDLFTRGVACLQSGTLPPHYVGAWLRGLRRLRPEKGISPPQTLLLLNAIASSLSAAVAGRSSARKGEGGAGGGDPEEGGAGGGDMVGDEVEAAQEGGAADGGRSRQRQPRQSPPWAPRELVDMLYAVNALGLNSSGVTVFWRAVREAVSMSLPEFQPDQLAGVVVCMGGAGHHGNASALDTLLLPALEPSFRALVERARQRAAAEAADARPVQQRQRRQQQQPQQGEQQQQQQQQQEQRQEEQRHPSQQQQQVLSADLLARLPSALSSLGLKPRPQWWRLYQAALVASLPDLPLSRLAAALGAAAELALPAPAPWTRVLMRAMPEKRVAGLEPRHQATLLAALGHLADGADGDASAFDDTSVQALWGRVRRLFAAGGSEEEEQWLAEAGGGDDGQQLQQQQQQQEQQQQQQQEQQQQDSGGTRSTSSELRDSDDDAHTSGARGGGTGVDLAFTACELLRAGGRLQRLSPALAPPAILVAQLLEASEAALVEGSLPTPTAAFLARSVAVLGARPSAEWLERLQDTLEAGLDAARPSELAAVVTALCSLGVQPRTPLLERLLSFGPCPEFSPRLMADLHAAITVLLGDGGAPPKRARRAPRSGPGSPPPPAPWSAELDAPPEGAAPEDFDAFVDAARAHLGASDRSLEAPEPEEAGAGEAPALGPNSLWRFALGTGEDAEAGPGASAAAKRAG</sequence>
<feature type="compositionally biased region" description="Acidic residues" evidence="1">
    <location>
        <begin position="254"/>
        <end position="269"/>
    </location>
</feature>
<feature type="region of interest" description="Disordered" evidence="1">
    <location>
        <begin position="726"/>
        <end position="779"/>
    </location>
</feature>
<dbReference type="InParanoid" id="A0A2V0PIA5"/>
<feature type="compositionally biased region" description="Gly residues" evidence="1">
    <location>
        <begin position="732"/>
        <end position="749"/>
    </location>
</feature>
<proteinExistence type="predicted"/>
<feature type="region of interest" description="Disordered" evidence="1">
    <location>
        <begin position="866"/>
        <end position="916"/>
    </location>
</feature>
<dbReference type="PANTHER" id="PTHR24330:SF19">
    <property type="entry name" value="MEDIATOR OF RNA POLYMERASE II TRANSCRIPTION SUBUNIT 29"/>
    <property type="match status" value="1"/>
</dbReference>